<reference evidence="1" key="1">
    <citation type="journal article" date="2014" name="Front. Microbiol.">
        <title>High frequency of phylogenetically diverse reductive dehalogenase-homologous genes in deep subseafloor sedimentary metagenomes.</title>
        <authorList>
            <person name="Kawai M."/>
            <person name="Futagami T."/>
            <person name="Toyoda A."/>
            <person name="Takaki Y."/>
            <person name="Nishi S."/>
            <person name="Hori S."/>
            <person name="Arai W."/>
            <person name="Tsubouchi T."/>
            <person name="Morono Y."/>
            <person name="Uchiyama I."/>
            <person name="Ito T."/>
            <person name="Fujiyama A."/>
            <person name="Inagaki F."/>
            <person name="Takami H."/>
        </authorList>
    </citation>
    <scope>NUCLEOTIDE SEQUENCE</scope>
    <source>
        <strain evidence="1">Expedition CK06-06</strain>
    </source>
</reference>
<feature type="non-terminal residue" evidence="1">
    <location>
        <position position="1"/>
    </location>
</feature>
<dbReference type="Gene3D" id="3.90.550.10">
    <property type="entry name" value="Spore Coat Polysaccharide Biosynthesis Protein SpsA, Chain A"/>
    <property type="match status" value="1"/>
</dbReference>
<organism evidence="1">
    <name type="scientific">marine sediment metagenome</name>
    <dbReference type="NCBI Taxonomy" id="412755"/>
    <lineage>
        <taxon>unclassified sequences</taxon>
        <taxon>metagenomes</taxon>
        <taxon>ecological metagenomes</taxon>
    </lineage>
</organism>
<dbReference type="EMBL" id="BARS01005974">
    <property type="protein sequence ID" value="GAF81478.1"/>
    <property type="molecule type" value="Genomic_DNA"/>
</dbReference>
<name>X0SK88_9ZZZZ</name>
<proteinExistence type="predicted"/>
<sequence>EDVDICYRAHQAGYRVVYFPQAVVTHHIGRSSDTLPNRSILQWHRSMWRYYRKHMGSNLLMDGLTLAGIGARCGYQLVLQNGRRLLAGRGRSS</sequence>
<evidence type="ECO:0008006" key="2">
    <source>
        <dbReference type="Google" id="ProtNLM"/>
    </source>
</evidence>
<dbReference type="SUPFAM" id="SSF53448">
    <property type="entry name" value="Nucleotide-diphospho-sugar transferases"/>
    <property type="match status" value="1"/>
</dbReference>
<protein>
    <recommendedName>
        <fullName evidence="2">Glycosyltransferase 2-like domain-containing protein</fullName>
    </recommendedName>
</protein>
<gene>
    <name evidence="1" type="ORF">S01H1_11705</name>
</gene>
<dbReference type="AlphaFoldDB" id="X0SK88"/>
<evidence type="ECO:0000313" key="1">
    <source>
        <dbReference type="EMBL" id="GAF81478.1"/>
    </source>
</evidence>
<comment type="caution">
    <text evidence="1">The sequence shown here is derived from an EMBL/GenBank/DDBJ whole genome shotgun (WGS) entry which is preliminary data.</text>
</comment>
<accession>X0SK88</accession>
<dbReference type="InterPro" id="IPR029044">
    <property type="entry name" value="Nucleotide-diphossugar_trans"/>
</dbReference>